<dbReference type="AlphaFoldDB" id="A0A8M1KHC0"/>
<proteinExistence type="predicted"/>
<feature type="chain" id="PRO_5035442499" evidence="1">
    <location>
        <begin position="30"/>
        <end position="420"/>
    </location>
</feature>
<name>A0A8M1KHC0_CLUHA</name>
<keyword evidence="1" id="KW-0732">Signal</keyword>
<gene>
    <name evidence="3" type="primary">LOC122131093</name>
</gene>
<dbReference type="Proteomes" id="UP000515152">
    <property type="component" value="Unplaced"/>
</dbReference>
<evidence type="ECO:0000256" key="1">
    <source>
        <dbReference type="SAM" id="SignalP"/>
    </source>
</evidence>
<keyword evidence="2" id="KW-1185">Reference proteome</keyword>
<accession>A0A8M1KHC0</accession>
<dbReference type="KEGG" id="char:122131093"/>
<feature type="signal peptide" evidence="1">
    <location>
        <begin position="1"/>
        <end position="29"/>
    </location>
</feature>
<dbReference type="RefSeq" id="XP_042561935.1">
    <property type="nucleotide sequence ID" value="XM_042706001.1"/>
</dbReference>
<dbReference type="PANTHER" id="PTHR39244:SF5">
    <property type="entry name" value="NATTERIN-3-LIKE"/>
    <property type="match status" value="1"/>
</dbReference>
<dbReference type="OrthoDB" id="1925699at2759"/>
<sequence length="420" mass="46729">MFNVFLPQMRSYLCVALTVLVLAADHTLASDTPPDKAGTPPMMTLLKVSKEKIIENRTTNLDEEPAPSAQNKTTAVRPLLVDFNEAKTSDIVPPFTFDDNPNLEWQRFNGSPPSGTVGIWNSYTDRHDYVCRTLDGCETGFYHSGYGDYCFFARYPKLGRTNGFFILVNKDEFVNLEWKSGSYGSVPANSVRTCIKSEKDYVGKNKYGLGLVSAGDSFYLPWLDLISGDTLNGYTTWYRRSYQVLTINTDEYEQVIQDVEYDIDQSSIIKTPPFAVDEHTVNNKESATQTQTNTWEFTSSMTLATSTTVTVGIPEIVSASVTIGVEQTFQTTDQISISESQTTSLQVQITVPPNKKCTIKLQARRFTSAIPFKALIGRTYSSGDTKWTTISGTYEGVQVSDYDAVIEHCEPLADPLPCGK</sequence>
<evidence type="ECO:0000313" key="3">
    <source>
        <dbReference type="RefSeq" id="XP_042561935.1"/>
    </source>
</evidence>
<dbReference type="InterPro" id="IPR053237">
    <property type="entry name" value="Natterin_C"/>
</dbReference>
<protein>
    <submittedName>
        <fullName evidence="3">Natterin-3-like</fullName>
    </submittedName>
</protein>
<dbReference type="GeneID" id="122131093"/>
<dbReference type="PANTHER" id="PTHR39244">
    <property type="entry name" value="NATTERIN-4"/>
    <property type="match status" value="1"/>
</dbReference>
<evidence type="ECO:0000313" key="2">
    <source>
        <dbReference type="Proteomes" id="UP000515152"/>
    </source>
</evidence>
<reference evidence="3" key="1">
    <citation type="submission" date="2025-08" db="UniProtKB">
        <authorList>
            <consortium name="RefSeq"/>
        </authorList>
    </citation>
    <scope>IDENTIFICATION</scope>
</reference>
<organism evidence="2 3">
    <name type="scientific">Clupea harengus</name>
    <name type="common">Atlantic herring</name>
    <dbReference type="NCBI Taxonomy" id="7950"/>
    <lineage>
        <taxon>Eukaryota</taxon>
        <taxon>Metazoa</taxon>
        <taxon>Chordata</taxon>
        <taxon>Craniata</taxon>
        <taxon>Vertebrata</taxon>
        <taxon>Euteleostomi</taxon>
        <taxon>Actinopterygii</taxon>
        <taxon>Neopterygii</taxon>
        <taxon>Teleostei</taxon>
        <taxon>Clupei</taxon>
        <taxon>Clupeiformes</taxon>
        <taxon>Clupeoidei</taxon>
        <taxon>Clupeidae</taxon>
        <taxon>Clupea</taxon>
    </lineage>
</organism>
<dbReference type="CDD" id="cd20220">
    <property type="entry name" value="PFM_natterin-3-like"/>
    <property type="match status" value="1"/>
</dbReference>